<evidence type="ECO:0000256" key="2">
    <source>
        <dbReference type="ARBA" id="ARBA00022670"/>
    </source>
</evidence>
<reference evidence="7 8" key="1">
    <citation type="submission" date="2021-11" db="EMBL/GenBank/DDBJ databases">
        <title>Draft genome sequence of Paenibacillus profundus YoMME, a new Gram-positive bacteria with exoelectrogenic properties.</title>
        <authorList>
            <person name="Hubenova Y."/>
            <person name="Hubenova E."/>
            <person name="Manasiev Y."/>
            <person name="Peykov S."/>
            <person name="Mitov M."/>
        </authorList>
    </citation>
    <scope>NUCLEOTIDE SEQUENCE [LARGE SCALE GENOMIC DNA]</scope>
    <source>
        <strain evidence="7 8">YoMME</strain>
    </source>
</reference>
<dbReference type="Gene3D" id="3.30.457.10">
    <property type="entry name" value="Copper amine oxidase-like, N-terminal domain"/>
    <property type="match status" value="1"/>
</dbReference>
<dbReference type="PROSITE" id="PS51257">
    <property type="entry name" value="PROKAR_LIPOPROTEIN"/>
    <property type="match status" value="1"/>
</dbReference>
<accession>A0ABS8YB27</accession>
<evidence type="ECO:0000256" key="4">
    <source>
        <dbReference type="ARBA" id="ARBA00022807"/>
    </source>
</evidence>
<keyword evidence="2" id="KW-0645">Protease</keyword>
<dbReference type="Gene3D" id="3.90.1720.10">
    <property type="entry name" value="endopeptidase domain like (from Nostoc punctiforme)"/>
    <property type="match status" value="1"/>
</dbReference>
<proteinExistence type="inferred from homology"/>
<evidence type="ECO:0000256" key="1">
    <source>
        <dbReference type="ARBA" id="ARBA00007074"/>
    </source>
</evidence>
<dbReference type="EMBL" id="JAJNBZ010000004">
    <property type="protein sequence ID" value="MCE5169181.1"/>
    <property type="molecule type" value="Genomic_DNA"/>
</dbReference>
<feature type="signal peptide" evidence="5">
    <location>
        <begin position="1"/>
        <end position="26"/>
    </location>
</feature>
<keyword evidence="3" id="KW-0378">Hydrolase</keyword>
<evidence type="ECO:0000256" key="5">
    <source>
        <dbReference type="SAM" id="SignalP"/>
    </source>
</evidence>
<dbReference type="PANTHER" id="PTHR47053">
    <property type="entry name" value="MUREIN DD-ENDOPEPTIDASE MEPH-RELATED"/>
    <property type="match status" value="1"/>
</dbReference>
<protein>
    <submittedName>
        <fullName evidence="7">NlpC/P60 family protein</fullName>
    </submittedName>
</protein>
<dbReference type="Proteomes" id="UP001199916">
    <property type="component" value="Unassembled WGS sequence"/>
</dbReference>
<dbReference type="PROSITE" id="PS51935">
    <property type="entry name" value="NLPC_P60"/>
    <property type="match status" value="1"/>
</dbReference>
<feature type="chain" id="PRO_5045522926" evidence="5">
    <location>
        <begin position="27"/>
        <end position="292"/>
    </location>
</feature>
<organism evidence="7 8">
    <name type="scientific">Paenibacillus profundus</name>
    <dbReference type="NCBI Taxonomy" id="1173085"/>
    <lineage>
        <taxon>Bacteria</taxon>
        <taxon>Bacillati</taxon>
        <taxon>Bacillota</taxon>
        <taxon>Bacilli</taxon>
        <taxon>Bacillales</taxon>
        <taxon>Paenibacillaceae</taxon>
        <taxon>Paenibacillus</taxon>
    </lineage>
</organism>
<dbReference type="Pfam" id="PF00877">
    <property type="entry name" value="NLPC_P60"/>
    <property type="match status" value="1"/>
</dbReference>
<sequence>MKTALRTVLVAGAVFGCMLWADGALGATVHAAEAKQVTINVNGEALQFTDIIPILDEDENLYVPLRGFADRMGYTINWTTVDEDIVEIEFSNGDKTIRFRTDSPKAEVDGQTVDMGSEPWAYKNNTYLPLRFLMEQYNLEFTWNPQYLKTIPSIERHAPEVSKAAEPKTGALTDRILNTAHSYVGVPYVWGGTSPSGFDCSGYVNYVYSKHGISLPRTSRDMYRATGTSVSNPQPGDLLFFADGGKSITHVGIYIGNNQYLNASSGNAHRVIVSSLSSSWSSRTYVGAKRVL</sequence>
<dbReference type="SUPFAM" id="SSF54001">
    <property type="entry name" value="Cysteine proteinases"/>
    <property type="match status" value="1"/>
</dbReference>
<gene>
    <name evidence="7" type="ORF">LQV63_07650</name>
</gene>
<evidence type="ECO:0000256" key="3">
    <source>
        <dbReference type="ARBA" id="ARBA00022801"/>
    </source>
</evidence>
<dbReference type="RefSeq" id="WP_233696251.1">
    <property type="nucleotide sequence ID" value="NZ_JAJNBZ010000004.1"/>
</dbReference>
<keyword evidence="8" id="KW-1185">Reference proteome</keyword>
<comment type="similarity">
    <text evidence="1">Belongs to the peptidase C40 family.</text>
</comment>
<comment type="caution">
    <text evidence="7">The sequence shown here is derived from an EMBL/GenBank/DDBJ whole genome shotgun (WGS) entry which is preliminary data.</text>
</comment>
<evidence type="ECO:0000313" key="7">
    <source>
        <dbReference type="EMBL" id="MCE5169181.1"/>
    </source>
</evidence>
<dbReference type="InterPro" id="IPR012854">
    <property type="entry name" value="Cu_amine_oxidase-like_N"/>
</dbReference>
<evidence type="ECO:0000313" key="8">
    <source>
        <dbReference type="Proteomes" id="UP001199916"/>
    </source>
</evidence>
<keyword evidence="5" id="KW-0732">Signal</keyword>
<dbReference type="Pfam" id="PF07833">
    <property type="entry name" value="Cu_amine_oxidN1"/>
    <property type="match status" value="1"/>
</dbReference>
<dbReference type="SUPFAM" id="SSF55383">
    <property type="entry name" value="Copper amine oxidase, domain N"/>
    <property type="match status" value="1"/>
</dbReference>
<feature type="domain" description="NlpC/P60" evidence="6">
    <location>
        <begin position="170"/>
        <end position="292"/>
    </location>
</feature>
<dbReference type="InterPro" id="IPR051202">
    <property type="entry name" value="Peptidase_C40"/>
</dbReference>
<keyword evidence="4" id="KW-0788">Thiol protease</keyword>
<dbReference type="PANTHER" id="PTHR47053:SF1">
    <property type="entry name" value="MUREIN DD-ENDOPEPTIDASE MEPH-RELATED"/>
    <property type="match status" value="1"/>
</dbReference>
<dbReference type="InterPro" id="IPR000064">
    <property type="entry name" value="NLP_P60_dom"/>
</dbReference>
<evidence type="ECO:0000259" key="6">
    <source>
        <dbReference type="PROSITE" id="PS51935"/>
    </source>
</evidence>
<name>A0ABS8YB27_9BACL</name>
<dbReference type="InterPro" id="IPR038765">
    <property type="entry name" value="Papain-like_cys_pep_sf"/>
</dbReference>
<dbReference type="InterPro" id="IPR036582">
    <property type="entry name" value="Mao_N_sf"/>
</dbReference>